<dbReference type="InterPro" id="IPR017296">
    <property type="entry name" value="Peptidase_S8A_SAM-P45"/>
</dbReference>
<dbReference type="PROSITE" id="PS00138">
    <property type="entry name" value="SUBTILASE_SER"/>
    <property type="match status" value="1"/>
</dbReference>
<evidence type="ECO:0000256" key="10">
    <source>
        <dbReference type="SAM" id="SignalP"/>
    </source>
</evidence>
<protein>
    <submittedName>
        <fullName evidence="13">Subtilisin family serine protease</fullName>
    </submittedName>
</protein>
<keyword evidence="4 8" id="KW-0645">Protease</keyword>
<organism evidence="13 14">
    <name type="scientific">Sutcliffiella tianshenii</name>
    <dbReference type="NCBI Taxonomy" id="1463404"/>
    <lineage>
        <taxon>Bacteria</taxon>
        <taxon>Bacillati</taxon>
        <taxon>Bacillota</taxon>
        <taxon>Bacilli</taxon>
        <taxon>Bacillales</taxon>
        <taxon>Bacillaceae</taxon>
        <taxon>Sutcliffiella</taxon>
    </lineage>
</organism>
<comment type="caution">
    <text evidence="13">The sequence shown here is derived from an EMBL/GenBank/DDBJ whole genome shotgun (WGS) entry which is preliminary data.</text>
</comment>
<dbReference type="PANTHER" id="PTHR43806:SF65">
    <property type="entry name" value="SERINE PROTEASE APRX"/>
    <property type="match status" value="1"/>
</dbReference>
<feature type="chain" id="PRO_5047447196" evidence="10">
    <location>
        <begin position="26"/>
        <end position="1252"/>
    </location>
</feature>
<dbReference type="InterPro" id="IPR023828">
    <property type="entry name" value="Peptidase_S8_Ser-AS"/>
</dbReference>
<evidence type="ECO:0000313" key="14">
    <source>
        <dbReference type="Proteomes" id="UP000737402"/>
    </source>
</evidence>
<evidence type="ECO:0000256" key="2">
    <source>
        <dbReference type="ARBA" id="ARBA00022512"/>
    </source>
</evidence>
<keyword evidence="14" id="KW-1185">Reference proteome</keyword>
<feature type="active site" description="Charge relay system" evidence="8">
    <location>
        <position position="284"/>
    </location>
</feature>
<accession>A0ABS2NYZ3</accession>
<dbReference type="PROSITE" id="PS00136">
    <property type="entry name" value="SUBTILASE_ASP"/>
    <property type="match status" value="1"/>
</dbReference>
<dbReference type="InterPro" id="IPR036852">
    <property type="entry name" value="Peptidase_S8/S53_dom_sf"/>
</dbReference>
<dbReference type="PANTHER" id="PTHR43806">
    <property type="entry name" value="PEPTIDASE S8"/>
    <property type="match status" value="1"/>
</dbReference>
<dbReference type="PROSITE" id="PS51892">
    <property type="entry name" value="SUBTILASE"/>
    <property type="match status" value="1"/>
</dbReference>
<dbReference type="SUPFAM" id="SSF52743">
    <property type="entry name" value="Subtilisin-like"/>
    <property type="match status" value="1"/>
</dbReference>
<dbReference type="PRINTS" id="PR00723">
    <property type="entry name" value="SUBTILISIN"/>
</dbReference>
<sequence length="1252" mass="136051">MKKLTMKSVLVGSIAASLLSGSLFQVQSIGASTDNDNALKNNPSIVSMDSSITGNHVITLITGDVVKVSVLADGKYIINVEPAQKNGDGVRVITTDEDTFVLPNKVMPYLAAGKLDHDLFNITKLLEYGYDDKNLASLPLIVEYEESKARAFSSKGAPTPKGSKKTKELESINAAALSADKKSAETFWEDVTVSAKTTKENQEDSLFKHGVEKIWLDGRVEASLHQSVPQIGTNTAWESGYTGEGVKVAVLDTGIDAQHPDIAPQLDGAVSFVPGEEVTDKNGHGTHVASTVLGTGAADGKSKGVAPDARLLVGKVLSDEGFGLDSWIIDGMEWASDNAKIVNMSLGSSEPSDGTDPMAQAVDRLSEENGTLFVIAAGNRGGEGTIGSPGAADAALTVGAVDKADKLAYFSSKGPRYKDMGLKPDLSAPGVGINAARSQYSPGSGSYKSLNGTSMATPHVAGAAAILAQKYPEWSGQQIKEALMNTTKKLDGYQPYHVGTGRVDIPAALETQVRATSSISFGFFQWPHDNATPVQKTVTYTNDSEEAITLELEATFTNAEGKAAPSGMLTLSENTITIPAGGTADVNATLESKFAETGSRYQGFITAKSNGEAVVHTTMAMVKEEERYTLTLNAKDRKGEPTTAYAVIFSETMEPYSYAVNGTLELRLPPGTYSAMSLMDVDMDTDQAGVALVGDPEVNLVESKTVELDASKAEEISVEVSKKAEPMYQRMEYYQTIGNKPLTSLYLMPVWIDKLYAVPTKEPKEGYFEMLTRWRLTKPYLSINFRGKELDDIPLAGSTLLDGKYNLTTVYAGKGTTADFEQLKADGKAVVVERNSEVTVSQQATAAAAAGVKLLIVVNDENKEFSVFAGTPEYTDNPIAVAGISKQEGDKLVEAVRSGNVQLQVEGEVDTPYVYDLVDVHVGSIPNDLKYEPKKEDLVTIDSRYNSHVKAAGGEFRYDLRPHTRRAIGFQYKINYPTERTEYVSATEGTSWYHLAQFVDTPWEVRQPLATYTGGQKLVENWFSPVVRPSLGNGYWGPNRQGNRLQFNFPAFADSGVGNTGGADYNYSVQNQTIKLYNGDTLVKEGKGQALQSNIVVPAERTQLRVVTEAKRDPERFRTSIRTNTEWTFWTENKEAEDEDLWRHDLPFLSLNYKVDTDVNGDALAKRPTELEISVTKLETALDYGEVEDATLEVSFDEGETWKKVKLTREGDSFTTSIQNPKNAEFVSLRASAWDDEGNKITQEIIKAYGLR</sequence>
<keyword evidence="3" id="KW-0964">Secreted</keyword>
<keyword evidence="5 10" id="KW-0732">Signal</keyword>
<feature type="active site" description="Charge relay system" evidence="8">
    <location>
        <position position="252"/>
    </location>
</feature>
<dbReference type="Proteomes" id="UP000737402">
    <property type="component" value="Unassembled WGS sequence"/>
</dbReference>
<dbReference type="Pfam" id="PF02225">
    <property type="entry name" value="PA"/>
    <property type="match status" value="1"/>
</dbReference>
<dbReference type="Pfam" id="PF00082">
    <property type="entry name" value="Peptidase_S8"/>
    <property type="match status" value="1"/>
</dbReference>
<evidence type="ECO:0000256" key="5">
    <source>
        <dbReference type="ARBA" id="ARBA00022729"/>
    </source>
</evidence>
<dbReference type="InterPro" id="IPR050131">
    <property type="entry name" value="Peptidase_S8_subtilisin-like"/>
</dbReference>
<evidence type="ECO:0000256" key="6">
    <source>
        <dbReference type="ARBA" id="ARBA00022801"/>
    </source>
</evidence>
<dbReference type="InterPro" id="IPR000209">
    <property type="entry name" value="Peptidase_S8/S53_dom"/>
</dbReference>
<dbReference type="InterPro" id="IPR023827">
    <property type="entry name" value="Peptidase_S8_Asp-AS"/>
</dbReference>
<dbReference type="InterPro" id="IPR022398">
    <property type="entry name" value="Peptidase_S8_His-AS"/>
</dbReference>
<evidence type="ECO:0000256" key="3">
    <source>
        <dbReference type="ARBA" id="ARBA00022525"/>
    </source>
</evidence>
<feature type="active site" description="Charge relay system" evidence="8">
    <location>
        <position position="454"/>
    </location>
</feature>
<dbReference type="InterPro" id="IPR015500">
    <property type="entry name" value="Peptidase_S8_subtilisin-rel"/>
</dbReference>
<dbReference type="PIRSF" id="PIRSF037852">
    <property type="entry name" value="Subtilisin_rel_SAV5721"/>
    <property type="match status" value="1"/>
</dbReference>
<evidence type="ECO:0000259" key="11">
    <source>
        <dbReference type="Pfam" id="PF00082"/>
    </source>
</evidence>
<dbReference type="GO" id="GO:0006508">
    <property type="term" value="P:proteolysis"/>
    <property type="evidence" value="ECO:0007669"/>
    <property type="project" value="UniProtKB-KW"/>
</dbReference>
<dbReference type="SUPFAM" id="SSF52025">
    <property type="entry name" value="PA domain"/>
    <property type="match status" value="1"/>
</dbReference>
<evidence type="ECO:0000256" key="1">
    <source>
        <dbReference type="ARBA" id="ARBA00011073"/>
    </source>
</evidence>
<comment type="similarity">
    <text evidence="1 8 9">Belongs to the peptidase S8 family.</text>
</comment>
<evidence type="ECO:0000313" key="13">
    <source>
        <dbReference type="EMBL" id="MBM7619916.1"/>
    </source>
</evidence>
<keyword evidence="7 8" id="KW-0720">Serine protease</keyword>
<feature type="signal peptide" evidence="10">
    <location>
        <begin position="1"/>
        <end position="25"/>
    </location>
</feature>
<dbReference type="InterPro" id="IPR046450">
    <property type="entry name" value="PA_dom_sf"/>
</dbReference>
<evidence type="ECO:0000256" key="9">
    <source>
        <dbReference type="RuleBase" id="RU003355"/>
    </source>
</evidence>
<reference evidence="13 14" key="1">
    <citation type="submission" date="2021-01" db="EMBL/GenBank/DDBJ databases">
        <title>Genomic Encyclopedia of Type Strains, Phase IV (KMG-IV): sequencing the most valuable type-strain genomes for metagenomic binning, comparative biology and taxonomic classification.</title>
        <authorList>
            <person name="Goeker M."/>
        </authorList>
    </citation>
    <scope>NUCLEOTIDE SEQUENCE [LARGE SCALE GENOMIC DNA]</scope>
    <source>
        <strain evidence="13 14">DSM 25879</strain>
    </source>
</reference>
<feature type="domain" description="Peptidase S8/S53" evidence="11">
    <location>
        <begin position="243"/>
        <end position="500"/>
    </location>
</feature>
<dbReference type="RefSeq" id="WP_204415188.1">
    <property type="nucleotide sequence ID" value="NZ_JAFBED010000003.1"/>
</dbReference>
<proteinExistence type="inferred from homology"/>
<keyword evidence="2" id="KW-0134">Cell wall</keyword>
<evidence type="ECO:0000256" key="4">
    <source>
        <dbReference type="ARBA" id="ARBA00022670"/>
    </source>
</evidence>
<dbReference type="Gene3D" id="3.50.30.30">
    <property type="match status" value="1"/>
</dbReference>
<feature type="domain" description="PA" evidence="12">
    <location>
        <begin position="811"/>
        <end position="892"/>
    </location>
</feature>
<dbReference type="GO" id="GO:0008233">
    <property type="term" value="F:peptidase activity"/>
    <property type="evidence" value="ECO:0007669"/>
    <property type="project" value="UniProtKB-KW"/>
</dbReference>
<dbReference type="InterPro" id="IPR003137">
    <property type="entry name" value="PA_domain"/>
</dbReference>
<name>A0ABS2NYZ3_9BACI</name>
<dbReference type="Gene3D" id="3.40.50.200">
    <property type="entry name" value="Peptidase S8/S53 domain"/>
    <property type="match status" value="1"/>
</dbReference>
<dbReference type="PROSITE" id="PS00137">
    <property type="entry name" value="SUBTILASE_HIS"/>
    <property type="match status" value="1"/>
</dbReference>
<gene>
    <name evidence="13" type="ORF">JOC95_001768</name>
</gene>
<evidence type="ECO:0000259" key="12">
    <source>
        <dbReference type="Pfam" id="PF02225"/>
    </source>
</evidence>
<keyword evidence="6 8" id="KW-0378">Hydrolase</keyword>
<evidence type="ECO:0000256" key="7">
    <source>
        <dbReference type="ARBA" id="ARBA00022825"/>
    </source>
</evidence>
<evidence type="ECO:0000256" key="8">
    <source>
        <dbReference type="PROSITE-ProRule" id="PRU01240"/>
    </source>
</evidence>
<dbReference type="EMBL" id="JAFBED010000003">
    <property type="protein sequence ID" value="MBM7619916.1"/>
    <property type="molecule type" value="Genomic_DNA"/>
</dbReference>